<evidence type="ECO:0000313" key="1">
    <source>
        <dbReference type="EMBL" id="KAF9445470.1"/>
    </source>
</evidence>
<protein>
    <submittedName>
        <fullName evidence="1">Uncharacterized protein</fullName>
    </submittedName>
</protein>
<keyword evidence="2" id="KW-1185">Reference proteome</keyword>
<reference evidence="1" key="1">
    <citation type="submission" date="2020-11" db="EMBL/GenBank/DDBJ databases">
        <authorList>
            <consortium name="DOE Joint Genome Institute"/>
            <person name="Ahrendt S."/>
            <person name="Riley R."/>
            <person name="Andreopoulos W."/>
            <person name="Labutti K."/>
            <person name="Pangilinan J."/>
            <person name="Ruiz-Duenas F.J."/>
            <person name="Barrasa J.M."/>
            <person name="Sanchez-Garcia M."/>
            <person name="Camarero S."/>
            <person name="Miyauchi S."/>
            <person name="Serrano A."/>
            <person name="Linde D."/>
            <person name="Babiker R."/>
            <person name="Drula E."/>
            <person name="Ayuso-Fernandez I."/>
            <person name="Pacheco R."/>
            <person name="Padilla G."/>
            <person name="Ferreira P."/>
            <person name="Barriuso J."/>
            <person name="Kellner H."/>
            <person name="Castanera R."/>
            <person name="Alfaro M."/>
            <person name="Ramirez L."/>
            <person name="Pisabarro A.G."/>
            <person name="Kuo A."/>
            <person name="Tritt A."/>
            <person name="Lipzen A."/>
            <person name="He G."/>
            <person name="Yan M."/>
            <person name="Ng V."/>
            <person name="Cullen D."/>
            <person name="Martin F."/>
            <person name="Rosso M.-N."/>
            <person name="Henrissat B."/>
            <person name="Hibbett D."/>
            <person name="Martinez A.T."/>
            <person name="Grigoriev I.V."/>
        </authorList>
    </citation>
    <scope>NUCLEOTIDE SEQUENCE</scope>
    <source>
        <strain evidence="1">MF-IS2</strain>
    </source>
</reference>
<proteinExistence type="predicted"/>
<organism evidence="1 2">
    <name type="scientific">Macrolepiota fuliginosa MF-IS2</name>
    <dbReference type="NCBI Taxonomy" id="1400762"/>
    <lineage>
        <taxon>Eukaryota</taxon>
        <taxon>Fungi</taxon>
        <taxon>Dikarya</taxon>
        <taxon>Basidiomycota</taxon>
        <taxon>Agaricomycotina</taxon>
        <taxon>Agaricomycetes</taxon>
        <taxon>Agaricomycetidae</taxon>
        <taxon>Agaricales</taxon>
        <taxon>Agaricineae</taxon>
        <taxon>Agaricaceae</taxon>
        <taxon>Macrolepiota</taxon>
    </lineage>
</organism>
<evidence type="ECO:0000313" key="2">
    <source>
        <dbReference type="Proteomes" id="UP000807342"/>
    </source>
</evidence>
<accession>A0A9P5X7G4</accession>
<dbReference type="OrthoDB" id="2748942at2759"/>
<dbReference type="AlphaFoldDB" id="A0A9P5X7G4"/>
<gene>
    <name evidence="1" type="ORF">P691DRAFT_675562</name>
</gene>
<dbReference type="EMBL" id="MU151299">
    <property type="protein sequence ID" value="KAF9445470.1"/>
    <property type="molecule type" value="Genomic_DNA"/>
</dbReference>
<feature type="non-terminal residue" evidence="1">
    <location>
        <position position="1"/>
    </location>
</feature>
<comment type="caution">
    <text evidence="1">The sequence shown here is derived from an EMBL/GenBank/DDBJ whole genome shotgun (WGS) entry which is preliminary data.</text>
</comment>
<dbReference type="Proteomes" id="UP000807342">
    <property type="component" value="Unassembled WGS sequence"/>
</dbReference>
<name>A0A9P5X7G4_9AGAR</name>
<sequence length="50" mass="5770">VVCYTTTCRFSPNHPEDCRPPRCPQTCWQYRLSPQQYTLHVDGSCPACSH</sequence>